<evidence type="ECO:0000313" key="1">
    <source>
        <dbReference type="EMBL" id="CAB4963920.1"/>
    </source>
</evidence>
<protein>
    <submittedName>
        <fullName evidence="1">Unannotated protein</fullName>
    </submittedName>
</protein>
<accession>A0A6J7L6R5</accession>
<sequence length="367" mass="37619">MTNPWTTASPRARGAASAAVAFVTVVAALLVGMVIGRGAATVAPVPSVAAPTVIVQEPDALPLPVVGIEPAAQGPVSVFTPDPGLPTEGGRATGYRVVDTDIDRGALAEVLAETFGVEGTVAAETNAGIRIGEEGGPTIIVKGDRAASWLFSDPTVGALGRVPARESALDTARALLGDLGVDLTGIDWQVDAATPRTTVVAWQTINDRRTQLSWRVSIGRRGAITAVSGFAGALQPVPGYPVLGALEAVRRSAKPGWSAFGPTQVVEEFADLAASEVPASPFTATSPTLLGRPVAVATVRELVVTEAVLGLAEFTQPSGEILILPAYLLTADDGSRWSLLAIADAYLSLQPPTTPPTPSLSSSIRSN</sequence>
<reference evidence="1" key="1">
    <citation type="submission" date="2020-05" db="EMBL/GenBank/DDBJ databases">
        <authorList>
            <person name="Chiriac C."/>
            <person name="Salcher M."/>
            <person name="Ghai R."/>
            <person name="Kavagutti S V."/>
        </authorList>
    </citation>
    <scope>NUCLEOTIDE SEQUENCE</scope>
</reference>
<gene>
    <name evidence="1" type="ORF">UFOPK3772_02437</name>
</gene>
<proteinExistence type="predicted"/>
<dbReference type="AlphaFoldDB" id="A0A6J7L6R5"/>
<name>A0A6J7L6R5_9ZZZZ</name>
<organism evidence="1">
    <name type="scientific">freshwater metagenome</name>
    <dbReference type="NCBI Taxonomy" id="449393"/>
    <lineage>
        <taxon>unclassified sequences</taxon>
        <taxon>metagenomes</taxon>
        <taxon>ecological metagenomes</taxon>
    </lineage>
</organism>
<dbReference type="EMBL" id="CAFBNE010000093">
    <property type="protein sequence ID" value="CAB4963920.1"/>
    <property type="molecule type" value="Genomic_DNA"/>
</dbReference>